<sequence length="151" mass="17340">MITLTRSRALFSLHHHSNNTIKLADSGQSFEKGKGCDNTEFGVLFWELAISLFINDLEITTLHLESQCQTRMVNFAELYQKCLKQEPDELPNISEINETLGSVDNDESTISIMLIWSFEVQKCIVCISIVTLHECVVIQKFFNEQAYKLNY</sequence>
<evidence type="ECO:0000313" key="1">
    <source>
        <dbReference type="EMBL" id="ESA05443.1"/>
    </source>
</evidence>
<gene>
    <name evidence="1" type="ORF">GLOINDRAFT_35543</name>
</gene>
<reference evidence="1" key="1">
    <citation type="submission" date="2013-07" db="EMBL/GenBank/DDBJ databases">
        <title>The genome of an arbuscular mycorrhizal fungus provides insights into the evolution of the oldest plant symbiosis.</title>
        <authorList>
            <consortium name="DOE Joint Genome Institute"/>
            <person name="Tisserant E."/>
            <person name="Malbreil M."/>
            <person name="Kuo A."/>
            <person name="Kohler A."/>
            <person name="Symeonidi A."/>
            <person name="Balestrini R."/>
            <person name="Charron P."/>
            <person name="Duensing N."/>
            <person name="Frei-dit-Frey N."/>
            <person name="Gianinazzi-Pearson V."/>
            <person name="Gilbert B."/>
            <person name="Handa Y."/>
            <person name="Hijri M."/>
            <person name="Kaul R."/>
            <person name="Kawaguchi M."/>
            <person name="Krajinski F."/>
            <person name="Lammers P."/>
            <person name="Lapierre D."/>
            <person name="Masclaux F.G."/>
            <person name="Murat C."/>
            <person name="Morin E."/>
            <person name="Ndikumana S."/>
            <person name="Pagni M."/>
            <person name="Petitpierre D."/>
            <person name="Requena N."/>
            <person name="Rosikiewicz P."/>
            <person name="Riley R."/>
            <person name="Saito K."/>
            <person name="San Clemente H."/>
            <person name="Shapiro H."/>
            <person name="van Tuinen D."/>
            <person name="Becard G."/>
            <person name="Bonfante P."/>
            <person name="Paszkowski U."/>
            <person name="Shachar-Hill Y."/>
            <person name="Young J.P."/>
            <person name="Sanders I.R."/>
            <person name="Henrissat B."/>
            <person name="Rensing S.A."/>
            <person name="Grigoriev I.V."/>
            <person name="Corradi N."/>
            <person name="Roux C."/>
            <person name="Martin F."/>
        </authorList>
    </citation>
    <scope>NUCLEOTIDE SEQUENCE</scope>
    <source>
        <strain evidence="1">DAOM 197198</strain>
    </source>
</reference>
<protein>
    <submittedName>
        <fullName evidence="1">Uncharacterized protein</fullName>
    </submittedName>
</protein>
<dbReference type="AlphaFoldDB" id="U9TGJ1"/>
<proteinExistence type="predicted"/>
<dbReference type="HOGENOM" id="CLU_1732453_0_0_1"/>
<accession>U9TGJ1</accession>
<organism evidence="1">
    <name type="scientific">Rhizophagus irregularis (strain DAOM 181602 / DAOM 197198 / MUCL 43194)</name>
    <name type="common">Arbuscular mycorrhizal fungus</name>
    <name type="synonym">Glomus intraradices</name>
    <dbReference type="NCBI Taxonomy" id="747089"/>
    <lineage>
        <taxon>Eukaryota</taxon>
        <taxon>Fungi</taxon>
        <taxon>Fungi incertae sedis</taxon>
        <taxon>Mucoromycota</taxon>
        <taxon>Glomeromycotina</taxon>
        <taxon>Glomeromycetes</taxon>
        <taxon>Glomerales</taxon>
        <taxon>Glomeraceae</taxon>
        <taxon>Rhizophagus</taxon>
    </lineage>
</organism>
<dbReference type="EMBL" id="KI293034">
    <property type="protein sequence ID" value="ESA05443.1"/>
    <property type="molecule type" value="Genomic_DNA"/>
</dbReference>
<name>U9TGJ1_RHIID</name>